<dbReference type="GO" id="GO:0006511">
    <property type="term" value="P:ubiquitin-dependent protein catabolic process"/>
    <property type="evidence" value="ECO:0007669"/>
    <property type="project" value="TreeGrafter"/>
</dbReference>
<proteinExistence type="inferred from homology"/>
<dbReference type="OrthoDB" id="1093at2759"/>
<dbReference type="VEuPathDB" id="PiroplasmaDB:BmR1_04g08260"/>
<dbReference type="PANTHER" id="PTHR10539">
    <property type="entry name" value="26S PROTEASOME NON-ATPASE REGULATORY SUBUNIT 13"/>
    <property type="match status" value="1"/>
</dbReference>
<sequence>MNGSVEELLNRLSAINDRCYLLVDEIKNYMSNKLYHELTLALIELFTMSEISCNDRLLLFEMIVHPIKNDLNILKFSHILRLSSEHLEPLASLDQLSKYDNYLSTDTQASFMIKIAKSYHHTRNQSYDQSLKLLEEVKPEIESGFGLDITVISAYYKVSANLNKATHKYNSWYQDSLMYLNYTPLDSISPTERDELALDIAIASIAAPDNYNFGAVLIQPLINTCLKQHSTFGWVYAILMALNDGDFTQYDEIISKYKVQISHSELNHHKEQLQRKITLMAFLKLVFRKAKKQRIFTFEEISQNCRIPIDEVEYLLLKAMCNNVVKGKINQVEQIVSFTWVQPRIIDSTKLTVLLDGVNEWNQQLKALINKLKEITPELLVS</sequence>
<dbReference type="InterPro" id="IPR054179">
    <property type="entry name" value="PSD13_N"/>
</dbReference>
<dbReference type="PROSITE" id="PS50250">
    <property type="entry name" value="PCI"/>
    <property type="match status" value="1"/>
</dbReference>
<organism evidence="4 5">
    <name type="scientific">Babesia microti (strain RI)</name>
    <dbReference type="NCBI Taxonomy" id="1133968"/>
    <lineage>
        <taxon>Eukaryota</taxon>
        <taxon>Sar</taxon>
        <taxon>Alveolata</taxon>
        <taxon>Apicomplexa</taxon>
        <taxon>Aconoidasida</taxon>
        <taxon>Piroplasmida</taxon>
        <taxon>Babesiidae</taxon>
        <taxon>Babesia</taxon>
    </lineage>
</organism>
<evidence type="ECO:0000313" key="4">
    <source>
        <dbReference type="EMBL" id="CCF75836.1"/>
    </source>
</evidence>
<dbReference type="PANTHER" id="PTHR10539:SF0">
    <property type="entry name" value="26S PROTEASOME NON-ATPASE REGULATORY SUBUNIT 13"/>
    <property type="match status" value="1"/>
</dbReference>
<dbReference type="GO" id="GO:0005829">
    <property type="term" value="C:cytosol"/>
    <property type="evidence" value="ECO:0007669"/>
    <property type="project" value="TreeGrafter"/>
</dbReference>
<dbReference type="KEGG" id="bmic:BmR1_04g08260"/>
<dbReference type="RefSeq" id="XP_012650244.1">
    <property type="nucleotide sequence ID" value="XM_012794790.1"/>
</dbReference>
<dbReference type="Pfam" id="PF01399">
    <property type="entry name" value="PCI"/>
    <property type="match status" value="1"/>
</dbReference>
<dbReference type="InterPro" id="IPR000717">
    <property type="entry name" value="PCI_dom"/>
</dbReference>
<dbReference type="GO" id="GO:0005198">
    <property type="term" value="F:structural molecule activity"/>
    <property type="evidence" value="ECO:0007669"/>
    <property type="project" value="TreeGrafter"/>
</dbReference>
<evidence type="ECO:0000259" key="3">
    <source>
        <dbReference type="PROSITE" id="PS50250"/>
    </source>
</evidence>
<dbReference type="Pfam" id="PF22037">
    <property type="entry name" value="PSD13_N"/>
    <property type="match status" value="1"/>
</dbReference>
<feature type="domain" description="PCI" evidence="3">
    <location>
        <begin position="166"/>
        <end position="343"/>
    </location>
</feature>
<evidence type="ECO:0000256" key="2">
    <source>
        <dbReference type="ARBA" id="ARBA00022942"/>
    </source>
</evidence>
<dbReference type="GO" id="GO:0008541">
    <property type="term" value="C:proteasome regulatory particle, lid subcomplex"/>
    <property type="evidence" value="ECO:0007669"/>
    <property type="project" value="TreeGrafter"/>
</dbReference>
<dbReference type="GeneID" id="24426289"/>
<dbReference type="SUPFAM" id="SSF46785">
    <property type="entry name" value="Winged helix' DNA-binding domain"/>
    <property type="match status" value="1"/>
</dbReference>
<gene>
    <name evidence="4" type="ORF">BmR1_04g08260</name>
</gene>
<dbReference type="Proteomes" id="UP000002899">
    <property type="component" value="Chromosome IV"/>
</dbReference>
<keyword evidence="2 4" id="KW-0647">Proteasome</keyword>
<accession>I7ISS4</accession>
<protein>
    <submittedName>
        <fullName evidence="4">26S proteasome regulatory subunit N9</fullName>
    </submittedName>
</protein>
<comment type="similarity">
    <text evidence="1">Belongs to the proteasome subunit S11 family.</text>
</comment>
<reference evidence="4 5" key="1">
    <citation type="journal article" date="2012" name="Nucleic Acids Res.">
        <title>Sequencing of the smallest Apicomplexan genome from the human pathogen Babesia microti.</title>
        <authorList>
            <person name="Cornillot E."/>
            <person name="Hadj-Kaddour K."/>
            <person name="Dassouli A."/>
            <person name="Noel B."/>
            <person name="Ranwez V."/>
            <person name="Vacherie B."/>
            <person name="Augagneur Y."/>
            <person name="Bres V."/>
            <person name="Duclos A."/>
            <person name="Randazzo S."/>
            <person name="Carcy B."/>
            <person name="Debierre-Grockiego F."/>
            <person name="Delbecq S."/>
            <person name="Moubri-Menage K."/>
            <person name="Shams-Eldin H."/>
            <person name="Usmani-Brown S."/>
            <person name="Bringaud F."/>
            <person name="Wincker P."/>
            <person name="Vivares C.P."/>
            <person name="Schwarz R.T."/>
            <person name="Schetters T.P."/>
            <person name="Krause P.J."/>
            <person name="Gorenflot A."/>
            <person name="Berry V."/>
            <person name="Barbe V."/>
            <person name="Ben Mamoun C."/>
        </authorList>
    </citation>
    <scope>NUCLEOTIDE SEQUENCE [LARGE SCALE GENOMIC DNA]</scope>
    <source>
        <strain evidence="4 5">RI</strain>
    </source>
</reference>
<dbReference type="EMBL" id="LN871599">
    <property type="protein sequence ID" value="CCF75836.1"/>
    <property type="molecule type" value="Genomic_DNA"/>
</dbReference>
<name>I7ISS4_BABMR</name>
<keyword evidence="5" id="KW-1185">Reference proteome</keyword>
<reference evidence="4 5" key="2">
    <citation type="journal article" date="2013" name="PLoS ONE">
        <title>Whole genome mapping and re-organization of the nuclear and mitochondrial genomes of Babesia microti isolates.</title>
        <authorList>
            <person name="Cornillot E."/>
            <person name="Dassouli A."/>
            <person name="Garg A."/>
            <person name="Pachikara N."/>
            <person name="Randazzo S."/>
            <person name="Depoix D."/>
            <person name="Carcy B."/>
            <person name="Delbecq S."/>
            <person name="Frutos R."/>
            <person name="Silva J.C."/>
            <person name="Sutton R."/>
            <person name="Krause P.J."/>
            <person name="Mamoun C.B."/>
        </authorList>
    </citation>
    <scope>NUCLEOTIDE SEQUENCE [LARGE SCALE GENOMIC DNA]</scope>
    <source>
        <strain evidence="4 5">RI</strain>
    </source>
</reference>
<evidence type="ECO:0000256" key="1">
    <source>
        <dbReference type="ARBA" id="ARBA00006207"/>
    </source>
</evidence>
<dbReference type="AlphaFoldDB" id="I7ISS4"/>
<dbReference type="GO" id="GO:0005634">
    <property type="term" value="C:nucleus"/>
    <property type="evidence" value="ECO:0007669"/>
    <property type="project" value="TreeGrafter"/>
</dbReference>
<reference evidence="4 5" key="3">
    <citation type="journal article" date="2016" name="Sci. Rep.">
        <title>Genome-wide diversity and gene expression profiling of Babesia microti isolates identify polymorphic genes that mediate host-pathogen interactions.</title>
        <authorList>
            <person name="Silva J.C."/>
            <person name="Cornillot E."/>
            <person name="McCracken C."/>
            <person name="Usmani-Brown S."/>
            <person name="Dwivedi A."/>
            <person name="Ifeonu O.O."/>
            <person name="Crabtree J."/>
            <person name="Gotia H.T."/>
            <person name="Virji A.Z."/>
            <person name="Reynes C."/>
            <person name="Colinge J."/>
            <person name="Kumar V."/>
            <person name="Lawres L."/>
            <person name="Pazzi J.E."/>
            <person name="Pablo J.V."/>
            <person name="Hung C."/>
            <person name="Brancato J."/>
            <person name="Kumari P."/>
            <person name="Orvis J."/>
            <person name="Tretina K."/>
            <person name="Chibucos M."/>
            <person name="Ott S."/>
            <person name="Sadzewicz L."/>
            <person name="Sengamalay N."/>
            <person name="Shetty A.C."/>
            <person name="Su Q."/>
            <person name="Tallon L."/>
            <person name="Fraser C.M."/>
            <person name="Frutos R."/>
            <person name="Molina D.M."/>
            <person name="Krause P.J."/>
            <person name="Ben Mamoun C."/>
        </authorList>
    </citation>
    <scope>NUCLEOTIDE SEQUENCE [LARGE SCALE GENOMIC DNA]</scope>
    <source>
        <strain evidence="4 5">RI</strain>
    </source>
</reference>
<dbReference type="InterPro" id="IPR035298">
    <property type="entry name" value="PSMD13"/>
</dbReference>
<dbReference type="SMART" id="SM00088">
    <property type="entry name" value="PINT"/>
    <property type="match status" value="1"/>
</dbReference>
<dbReference type="InterPro" id="IPR036390">
    <property type="entry name" value="WH_DNA-bd_sf"/>
</dbReference>
<evidence type="ECO:0000313" key="5">
    <source>
        <dbReference type="Proteomes" id="UP000002899"/>
    </source>
</evidence>